<name>A0A3B0X0U6_9ZZZZ</name>
<comment type="subcellular location">
    <subcellularLocation>
        <location evidence="1">Cell membrane</location>
        <topology evidence="1">Single-pass type II membrane protein</topology>
    </subcellularLocation>
</comment>
<dbReference type="PANTHER" id="PTHR38035:SF1">
    <property type="entry name" value="ANCILLARY SECYEG TRANSLOCON SUBUNIT"/>
    <property type="match status" value="1"/>
</dbReference>
<keyword evidence="6" id="KW-0143">Chaperone</keyword>
<keyword evidence="4 9" id="KW-1133">Transmembrane helix</keyword>
<sequence length="222" mass="24950">MEYETEEQQLEAIKKWWKENSSLVIIGVAIGISSIFGWQFYQTNQITHAQNASVLYEQVLINSANPAKMSDALASVNELEADFEDTPYASLSALIVAKQQLSEGAFDKAEQQYRWVIENSAQDELMYLAKIRLSRLLLTLKKQDEALALLNGAYPESYHAMVFELKGDVLSVQGKSAEAKIAYMQARILSQDPNRWLQLKIDDLGEKMTKPTIKSATNKPAA</sequence>
<evidence type="ECO:0000256" key="5">
    <source>
        <dbReference type="ARBA" id="ARBA00023136"/>
    </source>
</evidence>
<evidence type="ECO:0000313" key="11">
    <source>
        <dbReference type="EMBL" id="VAW56507.1"/>
    </source>
</evidence>
<dbReference type="InterPro" id="IPR026039">
    <property type="entry name" value="YfgM"/>
</dbReference>
<gene>
    <name evidence="11" type="ORF">MNBD_GAMMA07-2211</name>
</gene>
<evidence type="ECO:0000256" key="2">
    <source>
        <dbReference type="ARBA" id="ARBA00022475"/>
    </source>
</evidence>
<dbReference type="InterPro" id="IPR018704">
    <property type="entry name" value="SecYEG/CpoB_TPR"/>
</dbReference>
<dbReference type="GO" id="GO:0005886">
    <property type="term" value="C:plasma membrane"/>
    <property type="evidence" value="ECO:0007669"/>
    <property type="project" value="UniProtKB-SubCell"/>
</dbReference>
<dbReference type="PIRSF" id="PIRSF006170">
    <property type="entry name" value="YfgM"/>
    <property type="match status" value="1"/>
</dbReference>
<reference evidence="11" key="1">
    <citation type="submission" date="2018-06" db="EMBL/GenBank/DDBJ databases">
        <authorList>
            <person name="Zhirakovskaya E."/>
        </authorList>
    </citation>
    <scope>NUCLEOTIDE SEQUENCE</scope>
</reference>
<organism evidence="11">
    <name type="scientific">hydrothermal vent metagenome</name>
    <dbReference type="NCBI Taxonomy" id="652676"/>
    <lineage>
        <taxon>unclassified sequences</taxon>
        <taxon>metagenomes</taxon>
        <taxon>ecological metagenomes</taxon>
    </lineage>
</organism>
<dbReference type="PANTHER" id="PTHR38035">
    <property type="entry name" value="UPF0070 PROTEIN YFGM"/>
    <property type="match status" value="1"/>
</dbReference>
<evidence type="ECO:0000256" key="4">
    <source>
        <dbReference type="ARBA" id="ARBA00022989"/>
    </source>
</evidence>
<dbReference type="GO" id="GO:0044877">
    <property type="term" value="F:protein-containing complex binding"/>
    <property type="evidence" value="ECO:0007669"/>
    <property type="project" value="InterPro"/>
</dbReference>
<keyword evidence="5 9" id="KW-0472">Membrane</keyword>
<evidence type="ECO:0000256" key="6">
    <source>
        <dbReference type="ARBA" id="ARBA00023186"/>
    </source>
</evidence>
<comment type="similarity">
    <text evidence="7">Belongs to the YfgM family.</text>
</comment>
<feature type="transmembrane region" description="Helical" evidence="9">
    <location>
        <begin position="21"/>
        <end position="41"/>
    </location>
</feature>
<proteinExistence type="inferred from homology"/>
<evidence type="ECO:0000256" key="9">
    <source>
        <dbReference type="SAM" id="Phobius"/>
    </source>
</evidence>
<evidence type="ECO:0000256" key="3">
    <source>
        <dbReference type="ARBA" id="ARBA00022692"/>
    </source>
</evidence>
<dbReference type="SUPFAM" id="SSF48452">
    <property type="entry name" value="TPR-like"/>
    <property type="match status" value="1"/>
</dbReference>
<evidence type="ECO:0000256" key="8">
    <source>
        <dbReference type="ARBA" id="ARBA00024235"/>
    </source>
</evidence>
<dbReference type="InterPro" id="IPR011990">
    <property type="entry name" value="TPR-like_helical_dom_sf"/>
</dbReference>
<protein>
    <recommendedName>
        <fullName evidence="8">Ancillary SecYEG translocon subunit</fullName>
    </recommendedName>
</protein>
<dbReference type="Gene3D" id="1.25.40.10">
    <property type="entry name" value="Tetratricopeptide repeat domain"/>
    <property type="match status" value="1"/>
</dbReference>
<feature type="domain" description="Ancillary SecYEG translocon subunit/Cell division coordinator CpoB TPR" evidence="10">
    <location>
        <begin position="14"/>
        <end position="205"/>
    </location>
</feature>
<evidence type="ECO:0000256" key="1">
    <source>
        <dbReference type="ARBA" id="ARBA00004401"/>
    </source>
</evidence>
<evidence type="ECO:0000259" key="10">
    <source>
        <dbReference type="Pfam" id="PF09976"/>
    </source>
</evidence>
<accession>A0A3B0X0U6</accession>
<dbReference type="EMBL" id="UOFF01000239">
    <property type="protein sequence ID" value="VAW56507.1"/>
    <property type="molecule type" value="Genomic_DNA"/>
</dbReference>
<dbReference type="Pfam" id="PF09976">
    <property type="entry name" value="TPR_21"/>
    <property type="match status" value="1"/>
</dbReference>
<dbReference type="AlphaFoldDB" id="A0A3B0X0U6"/>
<keyword evidence="2" id="KW-1003">Cell membrane</keyword>
<evidence type="ECO:0000256" key="7">
    <source>
        <dbReference type="ARBA" id="ARBA00024197"/>
    </source>
</evidence>
<keyword evidence="3 9" id="KW-0812">Transmembrane</keyword>